<keyword evidence="2" id="KW-1133">Transmembrane helix</keyword>
<feature type="compositionally biased region" description="Basic and acidic residues" evidence="1">
    <location>
        <begin position="497"/>
        <end position="519"/>
    </location>
</feature>
<dbReference type="PROSITE" id="PS00194">
    <property type="entry name" value="THIOREDOXIN_1"/>
    <property type="match status" value="1"/>
</dbReference>
<dbReference type="EMBL" id="JASPKY010000198">
    <property type="protein sequence ID" value="KAK9721506.1"/>
    <property type="molecule type" value="Genomic_DNA"/>
</dbReference>
<evidence type="ECO:0000259" key="3">
    <source>
        <dbReference type="PROSITE" id="PS51352"/>
    </source>
</evidence>
<accession>A0AAW1KNV9</accession>
<dbReference type="SUPFAM" id="SSF52833">
    <property type="entry name" value="Thioredoxin-like"/>
    <property type="match status" value="1"/>
</dbReference>
<dbReference type="Pfam" id="PF15928">
    <property type="entry name" value="DUF4746"/>
    <property type="match status" value="1"/>
</dbReference>
<proteinExistence type="predicted"/>
<feature type="compositionally biased region" description="Basic residues" evidence="1">
    <location>
        <begin position="487"/>
        <end position="496"/>
    </location>
</feature>
<dbReference type="Pfam" id="PF00085">
    <property type="entry name" value="Thioredoxin"/>
    <property type="match status" value="1"/>
</dbReference>
<feature type="compositionally biased region" description="Basic residues" evidence="1">
    <location>
        <begin position="464"/>
        <end position="473"/>
    </location>
</feature>
<dbReference type="InterPro" id="IPR013766">
    <property type="entry name" value="Thioredoxin_domain"/>
</dbReference>
<evidence type="ECO:0000256" key="2">
    <source>
        <dbReference type="SAM" id="Phobius"/>
    </source>
</evidence>
<dbReference type="PANTHER" id="PTHR46135">
    <property type="entry name" value="NME/NM23 FAMILY MEMBER 8"/>
    <property type="match status" value="1"/>
</dbReference>
<keyword evidence="2" id="KW-0472">Membrane</keyword>
<dbReference type="PROSITE" id="PS51352">
    <property type="entry name" value="THIOREDOXIN_2"/>
    <property type="match status" value="1"/>
</dbReference>
<feature type="compositionally biased region" description="Basic and acidic residues" evidence="1">
    <location>
        <begin position="454"/>
        <end position="463"/>
    </location>
</feature>
<feature type="transmembrane region" description="Helical" evidence="2">
    <location>
        <begin position="170"/>
        <end position="192"/>
    </location>
</feature>
<dbReference type="Proteomes" id="UP001458880">
    <property type="component" value="Unassembled WGS sequence"/>
</dbReference>
<evidence type="ECO:0000313" key="4">
    <source>
        <dbReference type="EMBL" id="KAK9721506.1"/>
    </source>
</evidence>
<sequence length="615" mass="69208">MAKKGAQVQLQAEISTEEDWEKLLERDGLIVVDVYSDWCGPCAAMSANLKKLKLEIGGDNLQLAMAKSDHISVLERFREKSEPTWMFISNGKMTNLMFGANAPKLTRLIIDELKKEESIREGARSRIELCLTELAPEEQVRFEASEKERLENEEVERLAKLKAKDKRLNLVVDCILQTFPTLGLLVIFPYALDKLSMLQEIWEPNGIKSGNIEKSSFKDINMEDLLYFTDYRFPEKILELASASPCSCYTIKMEDQEANVDEVVLQAVYGTSQQPPGSTDSLALKMRTTVPKTTKAEDDAEAVEEDEELDGIWVPPNSKTRALALYMLFPNLTVPHVPPEPEPIPPHIAIAYDAFKRSDVMALIEEYQKDVMRFGFFTDEKPETAKLIAKTVAHFEKKAEETTYGEKMVVQVSKKHSDTVFAFAQLGPTYMSPNTVEGERECKLFFPKGYDKPEVEEAEPEVKKKSKKRKKGPRPVEVEEAEPEVKKKSKKRKKGPRPVEAEDEKQKTPEEGGEQKETFIEGEEAGEGHDAPELAEDGEDGESIMDYEDGEDMGDEMPEEADKATSPMTDDGEDMGDEMPEEADKATSPMTDETTGDLHSEHTTEPIEGTPDTHE</sequence>
<evidence type="ECO:0000313" key="5">
    <source>
        <dbReference type="Proteomes" id="UP001458880"/>
    </source>
</evidence>
<dbReference type="AlphaFoldDB" id="A0AAW1KNV9"/>
<dbReference type="CDD" id="cd02948">
    <property type="entry name" value="TRX_NDPK"/>
    <property type="match status" value="1"/>
</dbReference>
<reference evidence="4 5" key="1">
    <citation type="journal article" date="2024" name="BMC Genomics">
        <title>De novo assembly and annotation of Popillia japonica's genome with initial clues to its potential as an invasive pest.</title>
        <authorList>
            <person name="Cucini C."/>
            <person name="Boschi S."/>
            <person name="Funari R."/>
            <person name="Cardaioli E."/>
            <person name="Iannotti N."/>
            <person name="Marturano G."/>
            <person name="Paoli F."/>
            <person name="Bruttini M."/>
            <person name="Carapelli A."/>
            <person name="Frati F."/>
            <person name="Nardi F."/>
        </authorList>
    </citation>
    <scope>NUCLEOTIDE SEQUENCE [LARGE SCALE GENOMIC DNA]</scope>
    <source>
        <strain evidence="4">DMR45628</strain>
    </source>
</reference>
<feature type="compositionally biased region" description="Acidic residues" evidence="1">
    <location>
        <begin position="570"/>
        <end position="581"/>
    </location>
</feature>
<name>A0AAW1KNV9_POPJA</name>
<gene>
    <name evidence="4" type="ORF">QE152_g21504</name>
</gene>
<feature type="compositionally biased region" description="Acidic residues" evidence="1">
    <location>
        <begin position="533"/>
        <end position="559"/>
    </location>
</feature>
<dbReference type="InterPro" id="IPR051766">
    <property type="entry name" value="TXND_domain-containing"/>
</dbReference>
<dbReference type="InterPro" id="IPR031827">
    <property type="entry name" value="DUF4746"/>
</dbReference>
<dbReference type="InterPro" id="IPR017937">
    <property type="entry name" value="Thioredoxin_CS"/>
</dbReference>
<keyword evidence="5" id="KW-1185">Reference proteome</keyword>
<feature type="region of interest" description="Disordered" evidence="1">
    <location>
        <begin position="454"/>
        <end position="615"/>
    </location>
</feature>
<keyword evidence="2" id="KW-0812">Transmembrane</keyword>
<evidence type="ECO:0000256" key="1">
    <source>
        <dbReference type="SAM" id="MobiDB-lite"/>
    </source>
</evidence>
<dbReference type="Gene3D" id="3.40.30.10">
    <property type="entry name" value="Glutaredoxin"/>
    <property type="match status" value="1"/>
</dbReference>
<organism evidence="4 5">
    <name type="scientific">Popillia japonica</name>
    <name type="common">Japanese beetle</name>
    <dbReference type="NCBI Taxonomy" id="7064"/>
    <lineage>
        <taxon>Eukaryota</taxon>
        <taxon>Metazoa</taxon>
        <taxon>Ecdysozoa</taxon>
        <taxon>Arthropoda</taxon>
        <taxon>Hexapoda</taxon>
        <taxon>Insecta</taxon>
        <taxon>Pterygota</taxon>
        <taxon>Neoptera</taxon>
        <taxon>Endopterygota</taxon>
        <taxon>Coleoptera</taxon>
        <taxon>Polyphaga</taxon>
        <taxon>Scarabaeiformia</taxon>
        <taxon>Scarabaeidae</taxon>
        <taxon>Rutelinae</taxon>
        <taxon>Popillia</taxon>
    </lineage>
</organism>
<feature type="domain" description="Thioredoxin" evidence="3">
    <location>
        <begin position="1"/>
        <end position="115"/>
    </location>
</feature>
<protein>
    <submittedName>
        <fullName evidence="4">Thioredoxin</fullName>
    </submittedName>
</protein>
<dbReference type="PANTHER" id="PTHR46135:SF3">
    <property type="entry name" value="NME_NM23 FAMILY MEMBER 8"/>
    <property type="match status" value="1"/>
</dbReference>
<dbReference type="InterPro" id="IPR036249">
    <property type="entry name" value="Thioredoxin-like_sf"/>
</dbReference>
<feature type="compositionally biased region" description="Basic and acidic residues" evidence="1">
    <location>
        <begin position="596"/>
        <end position="615"/>
    </location>
</feature>
<comment type="caution">
    <text evidence="4">The sequence shown here is derived from an EMBL/GenBank/DDBJ whole genome shotgun (WGS) entry which is preliminary data.</text>
</comment>